<feature type="region of interest" description="Disordered" evidence="1">
    <location>
        <begin position="1"/>
        <end position="40"/>
    </location>
</feature>
<feature type="transmembrane region" description="Helical" evidence="2">
    <location>
        <begin position="49"/>
        <end position="66"/>
    </location>
</feature>
<dbReference type="AlphaFoldDB" id="A0A0N8GW20"/>
<proteinExistence type="predicted"/>
<keyword evidence="2" id="KW-1133">Transmembrane helix</keyword>
<comment type="caution">
    <text evidence="3">The sequence shown here is derived from an EMBL/GenBank/DDBJ whole genome shotgun (WGS) entry which is preliminary data.</text>
</comment>
<evidence type="ECO:0000313" key="4">
    <source>
        <dbReference type="Proteomes" id="UP001177935"/>
    </source>
</evidence>
<accession>A0A0N8GW20</accession>
<feature type="compositionally biased region" description="Gly residues" evidence="1">
    <location>
        <begin position="9"/>
        <end position="19"/>
    </location>
</feature>
<dbReference type="RefSeq" id="WP_017082233.1">
    <property type="nucleotide sequence ID" value="NZ_CAWMQV010000036.1"/>
</dbReference>
<evidence type="ECO:0000256" key="1">
    <source>
        <dbReference type="SAM" id="MobiDB-lite"/>
    </source>
</evidence>
<protein>
    <submittedName>
        <fullName evidence="3">Uncharacterized protein</fullName>
    </submittedName>
</protein>
<dbReference type="EMBL" id="JAUYVL010000012">
    <property type="protein sequence ID" value="MDP2502639.1"/>
    <property type="molecule type" value="Genomic_DNA"/>
</dbReference>
<feature type="compositionally biased region" description="Low complexity" evidence="1">
    <location>
        <begin position="20"/>
        <end position="35"/>
    </location>
</feature>
<dbReference type="Proteomes" id="UP001177935">
    <property type="component" value="Unassembled WGS sequence"/>
</dbReference>
<organism evidence="3 4">
    <name type="scientific">Vibrio splendidus</name>
    <dbReference type="NCBI Taxonomy" id="29497"/>
    <lineage>
        <taxon>Bacteria</taxon>
        <taxon>Pseudomonadati</taxon>
        <taxon>Pseudomonadota</taxon>
        <taxon>Gammaproteobacteria</taxon>
        <taxon>Vibrionales</taxon>
        <taxon>Vibrionaceae</taxon>
        <taxon>Vibrio</taxon>
    </lineage>
</organism>
<evidence type="ECO:0000256" key="2">
    <source>
        <dbReference type="SAM" id="Phobius"/>
    </source>
</evidence>
<sequence length="68" mass="6890">MLGSLTSLTGGGGLQGGTAGPATSGTSGNTTNNSGFEGGHISLGEQRGMPWWFIVLMALFALYALSKR</sequence>
<keyword evidence="2" id="KW-0812">Transmembrane</keyword>
<reference evidence="3" key="1">
    <citation type="submission" date="2023-07" db="EMBL/GenBank/DDBJ databases">
        <title>Genome content predicts the carbon catabolic preferences of heterotrophic bacteria.</title>
        <authorList>
            <person name="Gralka M."/>
        </authorList>
    </citation>
    <scope>NUCLEOTIDE SEQUENCE</scope>
    <source>
        <strain evidence="3">6E02</strain>
    </source>
</reference>
<evidence type="ECO:0000313" key="3">
    <source>
        <dbReference type="EMBL" id="MDP2502639.1"/>
    </source>
</evidence>
<gene>
    <name evidence="3" type="ORF">Q8W42_18135</name>
</gene>
<name>A0A0N8GW20_VIBSP</name>
<keyword evidence="2" id="KW-0472">Membrane</keyword>